<gene>
    <name evidence="3" type="ORF">EGW08_013174</name>
</gene>
<keyword evidence="2" id="KW-0812">Transmembrane</keyword>
<organism evidence="3 4">
    <name type="scientific">Elysia chlorotica</name>
    <name type="common">Eastern emerald elysia</name>
    <name type="synonym">Sea slug</name>
    <dbReference type="NCBI Taxonomy" id="188477"/>
    <lineage>
        <taxon>Eukaryota</taxon>
        <taxon>Metazoa</taxon>
        <taxon>Spiralia</taxon>
        <taxon>Lophotrochozoa</taxon>
        <taxon>Mollusca</taxon>
        <taxon>Gastropoda</taxon>
        <taxon>Heterobranchia</taxon>
        <taxon>Euthyneura</taxon>
        <taxon>Panpulmonata</taxon>
        <taxon>Sacoglossa</taxon>
        <taxon>Placobranchoidea</taxon>
        <taxon>Plakobranchidae</taxon>
        <taxon>Elysia</taxon>
    </lineage>
</organism>
<feature type="transmembrane region" description="Helical" evidence="2">
    <location>
        <begin position="130"/>
        <end position="151"/>
    </location>
</feature>
<evidence type="ECO:0000313" key="3">
    <source>
        <dbReference type="EMBL" id="RUS79069.1"/>
    </source>
</evidence>
<proteinExistence type="predicted"/>
<evidence type="ECO:0000313" key="4">
    <source>
        <dbReference type="Proteomes" id="UP000271974"/>
    </source>
</evidence>
<reference evidence="3 4" key="1">
    <citation type="submission" date="2019-01" db="EMBL/GenBank/DDBJ databases">
        <title>A draft genome assembly of the solar-powered sea slug Elysia chlorotica.</title>
        <authorList>
            <person name="Cai H."/>
            <person name="Li Q."/>
            <person name="Fang X."/>
            <person name="Li J."/>
            <person name="Curtis N.E."/>
            <person name="Altenburger A."/>
            <person name="Shibata T."/>
            <person name="Feng M."/>
            <person name="Maeda T."/>
            <person name="Schwartz J.A."/>
            <person name="Shigenobu S."/>
            <person name="Lundholm N."/>
            <person name="Nishiyama T."/>
            <person name="Yang H."/>
            <person name="Hasebe M."/>
            <person name="Li S."/>
            <person name="Pierce S.K."/>
            <person name="Wang J."/>
        </authorList>
    </citation>
    <scope>NUCLEOTIDE SEQUENCE [LARGE SCALE GENOMIC DNA]</scope>
    <source>
        <strain evidence="3">EC2010</strain>
        <tissue evidence="3">Whole organism of an adult</tissue>
    </source>
</reference>
<accession>A0A3S0ZNI3</accession>
<dbReference type="EMBL" id="RQTK01000473">
    <property type="protein sequence ID" value="RUS79069.1"/>
    <property type="molecule type" value="Genomic_DNA"/>
</dbReference>
<evidence type="ECO:0000256" key="1">
    <source>
        <dbReference type="SAM" id="MobiDB-lite"/>
    </source>
</evidence>
<dbReference type="AlphaFoldDB" id="A0A3S0ZNI3"/>
<feature type="region of interest" description="Disordered" evidence="1">
    <location>
        <begin position="161"/>
        <end position="236"/>
    </location>
</feature>
<keyword evidence="2" id="KW-0472">Membrane</keyword>
<keyword evidence="4" id="KW-1185">Reference proteome</keyword>
<keyword evidence="2" id="KW-1133">Transmembrane helix</keyword>
<evidence type="ECO:0000256" key="2">
    <source>
        <dbReference type="SAM" id="Phobius"/>
    </source>
</evidence>
<comment type="caution">
    <text evidence="3">The sequence shown here is derived from an EMBL/GenBank/DDBJ whole genome shotgun (WGS) entry which is preliminary data.</text>
</comment>
<name>A0A3S0ZNI3_ELYCH</name>
<dbReference type="Proteomes" id="UP000271974">
    <property type="component" value="Unassembled WGS sequence"/>
</dbReference>
<sequence length="236" mass="26279">MFFEGENFIIGEKIYVTCRSLLGLHGQIKFYIVGNDSSMDILSFDKEAAVLNYTEDRKIDWNGKCNRFAVARLSLLFNRQLDGKSLACVSNITDNIPICSSDDKFCTKLKKFDFSTKEKSYCLSCVILDYAIIIAPIVLLLLVCLCLVYILRAKFKPPAGDRNTVVTQKTRSSGRESLSYDENDDAAQFDDRKYSRGSEGSKGSKGSKESRGSRGTRGSGGSEDNEDDRSWGEGSI</sequence>
<feature type="compositionally biased region" description="Acidic residues" evidence="1">
    <location>
        <begin position="179"/>
        <end position="188"/>
    </location>
</feature>
<protein>
    <submittedName>
        <fullName evidence="3">Uncharacterized protein</fullName>
    </submittedName>
</protein>